<keyword evidence="2" id="KW-1185">Reference proteome</keyword>
<evidence type="ECO:0000313" key="2">
    <source>
        <dbReference type="Proteomes" id="UP000191342"/>
    </source>
</evidence>
<dbReference type="OrthoDB" id="5418574at2759"/>
<name>A0A1V6TPW5_9EURO</name>
<accession>A0A1V6TPW5</accession>
<dbReference type="Proteomes" id="UP000191342">
    <property type="component" value="Unassembled WGS sequence"/>
</dbReference>
<protein>
    <submittedName>
        <fullName evidence="1">Uncharacterized protein</fullName>
    </submittedName>
</protein>
<comment type="caution">
    <text evidence="1">The sequence shown here is derived from an EMBL/GenBank/DDBJ whole genome shotgun (WGS) entry which is preliminary data.</text>
</comment>
<proteinExistence type="predicted"/>
<dbReference type="EMBL" id="MLQL01000005">
    <property type="protein sequence ID" value="OQE28034.1"/>
    <property type="molecule type" value="Genomic_DNA"/>
</dbReference>
<sequence>MSLITDATLMGLWEKAQVQSSSERASVRLWFQLWNKHLFSGKDWVVSQEIPPEGSGRQLVDITIEYLNVDKGLAVLAFHKVKPPNAGPQDVEEAEGQAFDACMRYLGENPALQYVYTFISFGTKVRGWRCARDNHHLFPQFGSKALAERTQYVEVHSSRGSADQTSCPNDESFAANSLNRALEVYSVVCSGFQVV</sequence>
<organism evidence="1 2">
    <name type="scientific">Penicillium flavigenum</name>
    <dbReference type="NCBI Taxonomy" id="254877"/>
    <lineage>
        <taxon>Eukaryota</taxon>
        <taxon>Fungi</taxon>
        <taxon>Dikarya</taxon>
        <taxon>Ascomycota</taxon>
        <taxon>Pezizomycotina</taxon>
        <taxon>Eurotiomycetes</taxon>
        <taxon>Eurotiomycetidae</taxon>
        <taxon>Eurotiales</taxon>
        <taxon>Aspergillaceae</taxon>
        <taxon>Penicillium</taxon>
    </lineage>
</organism>
<reference evidence="2" key="1">
    <citation type="journal article" date="2017" name="Nat. Microbiol.">
        <title>Global analysis of biosynthetic gene clusters reveals vast potential of secondary metabolite production in Penicillium species.</title>
        <authorList>
            <person name="Nielsen J.C."/>
            <person name="Grijseels S."/>
            <person name="Prigent S."/>
            <person name="Ji B."/>
            <person name="Dainat J."/>
            <person name="Nielsen K.F."/>
            <person name="Frisvad J.C."/>
            <person name="Workman M."/>
            <person name="Nielsen J."/>
        </authorList>
    </citation>
    <scope>NUCLEOTIDE SEQUENCE [LARGE SCALE GENOMIC DNA]</scope>
    <source>
        <strain evidence="2">IBT 14082</strain>
    </source>
</reference>
<dbReference type="AlphaFoldDB" id="A0A1V6TPW5"/>
<evidence type="ECO:0000313" key="1">
    <source>
        <dbReference type="EMBL" id="OQE28034.1"/>
    </source>
</evidence>
<gene>
    <name evidence="1" type="ORF">PENFLA_c005G00934</name>
</gene>